<protein>
    <submittedName>
        <fullName evidence="2">Uncharacterized protein</fullName>
    </submittedName>
</protein>
<evidence type="ECO:0000313" key="2">
    <source>
        <dbReference type="EMBL" id="GCC39533.1"/>
    </source>
</evidence>
<gene>
    <name evidence="2" type="ORF">chiPu_0023607</name>
</gene>
<evidence type="ECO:0000256" key="1">
    <source>
        <dbReference type="SAM" id="MobiDB-lite"/>
    </source>
</evidence>
<organism evidence="2 3">
    <name type="scientific">Chiloscyllium punctatum</name>
    <name type="common">Brownbanded bambooshark</name>
    <name type="synonym">Hemiscyllium punctatum</name>
    <dbReference type="NCBI Taxonomy" id="137246"/>
    <lineage>
        <taxon>Eukaryota</taxon>
        <taxon>Metazoa</taxon>
        <taxon>Chordata</taxon>
        <taxon>Craniata</taxon>
        <taxon>Vertebrata</taxon>
        <taxon>Chondrichthyes</taxon>
        <taxon>Elasmobranchii</taxon>
        <taxon>Galeomorphii</taxon>
        <taxon>Galeoidea</taxon>
        <taxon>Orectolobiformes</taxon>
        <taxon>Hemiscylliidae</taxon>
        <taxon>Chiloscyllium</taxon>
    </lineage>
</organism>
<feature type="compositionally biased region" description="Basic residues" evidence="1">
    <location>
        <begin position="53"/>
        <end position="71"/>
    </location>
</feature>
<dbReference type="AlphaFoldDB" id="A0A401TA51"/>
<dbReference type="EMBL" id="BEZZ01023852">
    <property type="protein sequence ID" value="GCC39533.1"/>
    <property type="molecule type" value="Genomic_DNA"/>
</dbReference>
<proteinExistence type="predicted"/>
<accession>A0A401TA51</accession>
<keyword evidence="3" id="KW-1185">Reference proteome</keyword>
<dbReference type="Proteomes" id="UP000287033">
    <property type="component" value="Unassembled WGS sequence"/>
</dbReference>
<reference evidence="2 3" key="1">
    <citation type="journal article" date="2018" name="Nat. Ecol. Evol.">
        <title>Shark genomes provide insights into elasmobranch evolution and the origin of vertebrates.</title>
        <authorList>
            <person name="Hara Y"/>
            <person name="Yamaguchi K"/>
            <person name="Onimaru K"/>
            <person name="Kadota M"/>
            <person name="Koyanagi M"/>
            <person name="Keeley SD"/>
            <person name="Tatsumi K"/>
            <person name="Tanaka K"/>
            <person name="Motone F"/>
            <person name="Kageyama Y"/>
            <person name="Nozu R"/>
            <person name="Adachi N"/>
            <person name="Nishimura O"/>
            <person name="Nakagawa R"/>
            <person name="Tanegashima C"/>
            <person name="Kiyatake I"/>
            <person name="Matsumoto R"/>
            <person name="Murakumo K"/>
            <person name="Nishida K"/>
            <person name="Terakita A"/>
            <person name="Kuratani S"/>
            <person name="Sato K"/>
            <person name="Hyodo S Kuraku.S."/>
        </authorList>
    </citation>
    <scope>NUCLEOTIDE SEQUENCE [LARGE SCALE GENOMIC DNA]</scope>
</reference>
<comment type="caution">
    <text evidence="2">The sequence shown here is derived from an EMBL/GenBank/DDBJ whole genome shotgun (WGS) entry which is preliminary data.</text>
</comment>
<feature type="region of interest" description="Disordered" evidence="1">
    <location>
        <begin position="1"/>
        <end position="89"/>
    </location>
</feature>
<evidence type="ECO:0000313" key="3">
    <source>
        <dbReference type="Proteomes" id="UP000287033"/>
    </source>
</evidence>
<feature type="compositionally biased region" description="Low complexity" evidence="1">
    <location>
        <begin position="15"/>
        <end position="24"/>
    </location>
</feature>
<name>A0A401TA51_CHIPU</name>
<sequence>MALTPPPWAVPSQSAGRTARTGGAVAYQRARQLSTVRPRDCASPTHRGGVARTGRRGRRPRLPVGGYRRRPPPLFVVLPMSGGAADPAP</sequence>